<proteinExistence type="inferred from homology"/>
<comment type="subcellular location">
    <subcellularLocation>
        <location evidence="1">Cell membrane</location>
        <topology evidence="1">Multi-pass membrane protein</topology>
    </subcellularLocation>
</comment>
<feature type="transmembrane region" description="Helical" evidence="7">
    <location>
        <begin position="282"/>
        <end position="302"/>
    </location>
</feature>
<feature type="transmembrane region" description="Helical" evidence="7">
    <location>
        <begin position="457"/>
        <end position="477"/>
    </location>
</feature>
<protein>
    <submittedName>
        <fullName evidence="10">FtsX-like permease family protein</fullName>
    </submittedName>
</protein>
<dbReference type="Pfam" id="PF12704">
    <property type="entry name" value="MacB_PCD"/>
    <property type="match status" value="1"/>
</dbReference>
<feature type="transmembrane region" description="Helical" evidence="7">
    <location>
        <begin position="767"/>
        <end position="788"/>
    </location>
</feature>
<evidence type="ECO:0000256" key="3">
    <source>
        <dbReference type="ARBA" id="ARBA00022692"/>
    </source>
</evidence>
<evidence type="ECO:0000256" key="7">
    <source>
        <dbReference type="SAM" id="Phobius"/>
    </source>
</evidence>
<evidence type="ECO:0000256" key="4">
    <source>
        <dbReference type="ARBA" id="ARBA00022989"/>
    </source>
</evidence>
<dbReference type="InterPro" id="IPR003838">
    <property type="entry name" value="ABC3_permease_C"/>
</dbReference>
<feature type="transmembrane region" description="Helical" evidence="7">
    <location>
        <begin position="858"/>
        <end position="878"/>
    </location>
</feature>
<keyword evidence="2" id="KW-1003">Cell membrane</keyword>
<dbReference type="Proteomes" id="UP000779049">
    <property type="component" value="Unassembled WGS sequence"/>
</dbReference>
<keyword evidence="11" id="KW-1185">Reference proteome</keyword>
<dbReference type="Pfam" id="PF02687">
    <property type="entry name" value="FtsX"/>
    <property type="match status" value="2"/>
</dbReference>
<feature type="transmembrane region" description="Helical" evidence="7">
    <location>
        <begin position="380"/>
        <end position="402"/>
    </location>
</feature>
<dbReference type="InterPro" id="IPR025857">
    <property type="entry name" value="MacB_PCD"/>
</dbReference>
<name>A0ABS7L6I1_9FIRM</name>
<reference evidence="10 11" key="1">
    <citation type="journal article" date="2020" name="New Microbes New Infect">
        <title>Sellimonas caecigallum sp. nov., description and genome sequence of a new member of the Sellimonas genus isolated from the cecum of feral chicken.</title>
        <authorList>
            <person name="Wongkuna S."/>
            <person name="Ghimire S."/>
            <person name="Antony L."/>
            <person name="Chankhamhaengdecha S."/>
            <person name="Janvilisri T."/>
            <person name="Scaria J."/>
        </authorList>
    </citation>
    <scope>NUCLEOTIDE SEQUENCE [LARGE SCALE GENOMIC DNA]</scope>
    <source>
        <strain evidence="10 11">SW451</strain>
    </source>
</reference>
<feature type="domain" description="MacB-like periplasmic core" evidence="9">
    <location>
        <begin position="19"/>
        <end position="206"/>
    </location>
</feature>
<evidence type="ECO:0000259" key="8">
    <source>
        <dbReference type="Pfam" id="PF02687"/>
    </source>
</evidence>
<evidence type="ECO:0000313" key="11">
    <source>
        <dbReference type="Proteomes" id="UP000779049"/>
    </source>
</evidence>
<evidence type="ECO:0000256" key="2">
    <source>
        <dbReference type="ARBA" id="ARBA00022475"/>
    </source>
</evidence>
<evidence type="ECO:0000259" key="9">
    <source>
        <dbReference type="Pfam" id="PF12704"/>
    </source>
</evidence>
<evidence type="ECO:0000256" key="1">
    <source>
        <dbReference type="ARBA" id="ARBA00004651"/>
    </source>
</evidence>
<evidence type="ECO:0000256" key="6">
    <source>
        <dbReference type="ARBA" id="ARBA00038076"/>
    </source>
</evidence>
<dbReference type="PANTHER" id="PTHR30572">
    <property type="entry name" value="MEMBRANE COMPONENT OF TRANSPORTER-RELATED"/>
    <property type="match status" value="1"/>
</dbReference>
<dbReference type="InterPro" id="IPR050250">
    <property type="entry name" value="Macrolide_Exporter_MacB"/>
</dbReference>
<feature type="transmembrane region" description="Helical" evidence="7">
    <location>
        <begin position="20"/>
        <end position="43"/>
    </location>
</feature>
<feature type="domain" description="ABC3 transporter permease C-terminal" evidence="8">
    <location>
        <begin position="285"/>
        <end position="412"/>
    </location>
</feature>
<keyword evidence="5 7" id="KW-0472">Membrane</keyword>
<keyword evidence="4 7" id="KW-1133">Transmembrane helix</keyword>
<feature type="domain" description="ABC3 transporter permease C-terminal" evidence="8">
    <location>
        <begin position="772"/>
        <end position="888"/>
    </location>
</feature>
<comment type="similarity">
    <text evidence="6">Belongs to the ABC-4 integral membrane protein family.</text>
</comment>
<sequence length="895" mass="100572">MNIFGQITKKTMLMNKSRTIVTIIGVILATAMVTAVVTLGTSIQKFMYDYSVQTDGNWHVAAKGISQEELRDMKQDKEVKELNVMDEAGYAKLDSQKDNVFNQYLYIQSIDEQTADMMSMKLKEGRLPENENEIILYDTIPINGDEQAKIGDQITLDIGDRMIEGERLLFNAQLEYGYDENGDFYLLESFQPRYTHTYKVVGILEHWGDTQLNGAGTDAFIGKGGSQKTVSNAYLCLKNPKETFNFIQKYEGGSAALIANTGMLKWLGVSGNATAMGMINGLLTILIIIIGVGAVSLIYNAFSISLRERTTQFGLLSSIGATRKQLRRSMWYEAFWVGIIGIPIGILSGLAGIGITLFFIGESLAKWIRGAAAGGIRLATSPGAIFLAASVAAVIIAVSVWIPAARVKRITPIEAIRANKDIKVKSKEVKSPKFIRKIFGLEGMLADKNYRRDRKKYRATVFSLTVSIVLFTSATLFSKYLSKTGAFMLEAPEYEFQYQIIEEETGEEGRKEIQKLLESGEKVTDVVSYGEFSATIALDPQDVSSKAEEILGNIPSLSEYYFGTEEEEAKGEKEKSCTSITGLILPDEEFEKLAKDEGIDAKTYMQKENNKVLYYDFYRHYDNKESRYVKTEMINGKKDDPIKADLLMSFGKLFENDDMATAEQIQDSKKEIVLAHKVQKLPEYFNDWYNPFILLLIPESQKDTIISSIDADLTYSCMIKSSEYQKTYEDLCEKLENGDQNGMVAERLMNLAQQYEQDRGIMIAIRVLSYGFIILISLIAAANVFNTISTNIMIRKREFAMLKSMGMGEKSMRRMMNYECLIYGIRSIFYGVILSVAISFAMNYVVMTGADVAFQHPWGGLCVAVLWVFAVVFATMLYSMSKIKKQNIIEELKKD</sequence>
<dbReference type="RefSeq" id="WP_221919682.1">
    <property type="nucleotide sequence ID" value="NZ_CP173660.1"/>
</dbReference>
<feature type="transmembrane region" description="Helical" evidence="7">
    <location>
        <begin position="820"/>
        <end position="846"/>
    </location>
</feature>
<dbReference type="EMBL" id="VIRV01000007">
    <property type="protein sequence ID" value="MBY0758684.1"/>
    <property type="molecule type" value="Genomic_DNA"/>
</dbReference>
<feature type="transmembrane region" description="Helical" evidence="7">
    <location>
        <begin position="334"/>
        <end position="360"/>
    </location>
</feature>
<comment type="caution">
    <text evidence="10">The sequence shown here is derived from an EMBL/GenBank/DDBJ whole genome shotgun (WGS) entry which is preliminary data.</text>
</comment>
<gene>
    <name evidence="10" type="ORF">FLB61_06220</name>
</gene>
<dbReference type="PANTHER" id="PTHR30572:SF4">
    <property type="entry name" value="ABC TRANSPORTER PERMEASE YTRF"/>
    <property type="match status" value="1"/>
</dbReference>
<accession>A0ABS7L6I1</accession>
<evidence type="ECO:0000313" key="10">
    <source>
        <dbReference type="EMBL" id="MBY0758684.1"/>
    </source>
</evidence>
<organism evidence="10 11">
    <name type="scientific">Sellimonas caecigallum</name>
    <dbReference type="NCBI Taxonomy" id="2592333"/>
    <lineage>
        <taxon>Bacteria</taxon>
        <taxon>Bacillati</taxon>
        <taxon>Bacillota</taxon>
        <taxon>Clostridia</taxon>
        <taxon>Lachnospirales</taxon>
        <taxon>Lachnospiraceae</taxon>
        <taxon>Sellimonas</taxon>
    </lineage>
</organism>
<keyword evidence="3 7" id="KW-0812">Transmembrane</keyword>
<evidence type="ECO:0000256" key="5">
    <source>
        <dbReference type="ARBA" id="ARBA00023136"/>
    </source>
</evidence>